<dbReference type="VEuPathDB" id="VectorBase:AALB014567"/>
<evidence type="ECO:0000313" key="2">
    <source>
        <dbReference type="EnsemblMetazoa" id="AALB014567-PA"/>
    </source>
</evidence>
<evidence type="ECO:0000256" key="1">
    <source>
        <dbReference type="SAM" id="MobiDB-lite"/>
    </source>
</evidence>
<feature type="compositionally biased region" description="Polar residues" evidence="1">
    <location>
        <begin position="17"/>
        <end position="28"/>
    </location>
</feature>
<name>A0A182FY64_ANOAL</name>
<evidence type="ECO:0000313" key="3">
    <source>
        <dbReference type="Proteomes" id="UP000069272"/>
    </source>
</evidence>
<accession>A0A182FY64</accession>
<reference evidence="2 3" key="1">
    <citation type="journal article" date="2017" name="G3 (Bethesda)">
        <title>The Physical Genome Mapping of Anopheles albimanus Corrected Scaffold Misassemblies and Identified Interarm Rearrangements in Genus Anopheles.</title>
        <authorList>
            <person name="Artemov G.N."/>
            <person name="Peery A.N."/>
            <person name="Jiang X."/>
            <person name="Tu Z."/>
            <person name="Stegniy V.N."/>
            <person name="Sharakhova M.V."/>
            <person name="Sharakhov I.V."/>
        </authorList>
    </citation>
    <scope>NUCLEOTIDE SEQUENCE [LARGE SCALE GENOMIC DNA]</scope>
    <source>
        <strain evidence="2 3">ALBI9_A</strain>
    </source>
</reference>
<sequence>MVVVGPCAAPSDCSDPGQRSASGQSTSAPAYAHELLMNDDDDEEACSNRVLNAAAFPSA</sequence>
<protein>
    <submittedName>
        <fullName evidence="2">Uncharacterized protein</fullName>
    </submittedName>
</protein>
<proteinExistence type="predicted"/>
<organism evidence="2 3">
    <name type="scientific">Anopheles albimanus</name>
    <name type="common">New world malaria mosquito</name>
    <dbReference type="NCBI Taxonomy" id="7167"/>
    <lineage>
        <taxon>Eukaryota</taxon>
        <taxon>Metazoa</taxon>
        <taxon>Ecdysozoa</taxon>
        <taxon>Arthropoda</taxon>
        <taxon>Hexapoda</taxon>
        <taxon>Insecta</taxon>
        <taxon>Pterygota</taxon>
        <taxon>Neoptera</taxon>
        <taxon>Endopterygota</taxon>
        <taxon>Diptera</taxon>
        <taxon>Nematocera</taxon>
        <taxon>Culicoidea</taxon>
        <taxon>Culicidae</taxon>
        <taxon>Anophelinae</taxon>
        <taxon>Anopheles</taxon>
    </lineage>
</organism>
<reference evidence="2" key="2">
    <citation type="submission" date="2022-08" db="UniProtKB">
        <authorList>
            <consortium name="EnsemblMetazoa"/>
        </authorList>
    </citation>
    <scope>IDENTIFICATION</scope>
    <source>
        <strain evidence="2">STECLA/ALBI9_A</strain>
    </source>
</reference>
<dbReference type="EnsemblMetazoa" id="AALB014567-RA">
    <property type="protein sequence ID" value="AALB014567-PA"/>
    <property type="gene ID" value="AALB014567"/>
</dbReference>
<keyword evidence="3" id="KW-1185">Reference proteome</keyword>
<dbReference type="Proteomes" id="UP000069272">
    <property type="component" value="Chromosome X"/>
</dbReference>
<dbReference type="AlphaFoldDB" id="A0A182FY64"/>
<feature type="region of interest" description="Disordered" evidence="1">
    <location>
        <begin position="1"/>
        <end position="29"/>
    </location>
</feature>